<dbReference type="AlphaFoldDB" id="A0A7X3FTN2"/>
<dbReference type="InterPro" id="IPR007848">
    <property type="entry name" value="Small_mtfrase_dom"/>
</dbReference>
<evidence type="ECO:0000313" key="4">
    <source>
        <dbReference type="EMBL" id="MVT00555.1"/>
    </source>
</evidence>
<dbReference type="EMBL" id="WQRF01000007">
    <property type="protein sequence ID" value="MVT00555.1"/>
    <property type="molecule type" value="Genomic_DNA"/>
</dbReference>
<comment type="caution">
    <text evidence="4">The sequence shown here is derived from an EMBL/GenBank/DDBJ whole genome shotgun (WGS) entry which is preliminary data.</text>
</comment>
<evidence type="ECO:0000256" key="2">
    <source>
        <dbReference type="ARBA" id="ARBA00022691"/>
    </source>
</evidence>
<dbReference type="SUPFAM" id="SSF53335">
    <property type="entry name" value="S-adenosyl-L-methionine-dependent methyltransferases"/>
    <property type="match status" value="1"/>
</dbReference>
<evidence type="ECO:0000256" key="1">
    <source>
        <dbReference type="ARBA" id="ARBA00022603"/>
    </source>
</evidence>
<dbReference type="PANTHER" id="PTHR47739">
    <property type="entry name" value="TRNA1(VAL) (ADENINE(37)-N6)-METHYLTRANSFERASE"/>
    <property type="match status" value="1"/>
</dbReference>
<keyword evidence="4" id="KW-0808">Transferase</keyword>
<dbReference type="Pfam" id="PF05175">
    <property type="entry name" value="MTS"/>
    <property type="match status" value="1"/>
</dbReference>
<dbReference type="InterPro" id="IPR002052">
    <property type="entry name" value="DNA_methylase_N6_adenine_CS"/>
</dbReference>
<evidence type="ECO:0000259" key="3">
    <source>
        <dbReference type="Pfam" id="PF05175"/>
    </source>
</evidence>
<dbReference type="PROSITE" id="PS00092">
    <property type="entry name" value="N6_MTASE"/>
    <property type="match status" value="1"/>
</dbReference>
<organism evidence="4 5">
    <name type="scientific">Devosia marina</name>
    <dbReference type="NCBI Taxonomy" id="2683198"/>
    <lineage>
        <taxon>Bacteria</taxon>
        <taxon>Pseudomonadati</taxon>
        <taxon>Pseudomonadota</taxon>
        <taxon>Alphaproteobacteria</taxon>
        <taxon>Hyphomicrobiales</taxon>
        <taxon>Devosiaceae</taxon>
        <taxon>Devosia</taxon>
    </lineage>
</organism>
<proteinExistence type="predicted"/>
<dbReference type="Gene3D" id="3.40.50.150">
    <property type="entry name" value="Vaccinia Virus protein VP39"/>
    <property type="match status" value="1"/>
</dbReference>
<reference evidence="4 5" key="1">
    <citation type="submission" date="2019-12" db="EMBL/GenBank/DDBJ databases">
        <title>Devosia maris sp. nov., isolated from the deep seawater.</title>
        <authorList>
            <person name="Liu Y."/>
        </authorList>
    </citation>
    <scope>NUCLEOTIDE SEQUENCE [LARGE SCALE GENOMIC DNA]</scope>
    <source>
        <strain evidence="4 5">L53-10-65</strain>
    </source>
</reference>
<dbReference type="PANTHER" id="PTHR47739:SF1">
    <property type="entry name" value="TRNA1(VAL) (ADENINE(37)-N6)-METHYLTRANSFERASE"/>
    <property type="match status" value="1"/>
</dbReference>
<dbReference type="GO" id="GO:0008170">
    <property type="term" value="F:N-methyltransferase activity"/>
    <property type="evidence" value="ECO:0007669"/>
    <property type="project" value="UniProtKB-ARBA"/>
</dbReference>
<dbReference type="Proteomes" id="UP000438106">
    <property type="component" value="Unassembled WGS sequence"/>
</dbReference>
<dbReference type="InterPro" id="IPR029063">
    <property type="entry name" value="SAM-dependent_MTases_sf"/>
</dbReference>
<dbReference type="GO" id="GO:0008757">
    <property type="term" value="F:S-adenosylmethionine-dependent methyltransferase activity"/>
    <property type="evidence" value="ECO:0007669"/>
    <property type="project" value="UniProtKB-ARBA"/>
</dbReference>
<protein>
    <submittedName>
        <fullName evidence="4">Methyltransferase</fullName>
    </submittedName>
</protein>
<dbReference type="InterPro" id="IPR050210">
    <property type="entry name" value="tRNA_Adenine-N(6)_MTase"/>
</dbReference>
<sequence length="287" mass="29728">MPEGQFGLRPPCPAMYGSGKTSLPVAMSLDQPAQFVKHQTITRDAFLGGRLTLSQPRTGFRAGLDSVLLGAAVPAGTRNVLDLGAGVGTAALCALAMGRAEKACLVERDEAALALARDNVAQNGLAERADVLALDILVKGADRRTAGLNDNAYDVVIANPPYFGAGQGTHAPDGARADARHMDTDSLDLWVKCAATAASAGGTAIVIYPAEGLAALLAAFDRRFGGIVILPLCPRPGASASRVLVRGQKGSRAPLKLLAARPLHGEQGNGFTPEFEAILRGTAVLDW</sequence>
<feature type="domain" description="Methyltransferase small" evidence="3">
    <location>
        <begin position="73"/>
        <end position="163"/>
    </location>
</feature>
<accession>A0A7X3FTN2</accession>
<name>A0A7X3FTN2_9HYPH</name>
<dbReference type="CDD" id="cd02440">
    <property type="entry name" value="AdoMet_MTases"/>
    <property type="match status" value="1"/>
</dbReference>
<dbReference type="GO" id="GO:0003676">
    <property type="term" value="F:nucleic acid binding"/>
    <property type="evidence" value="ECO:0007669"/>
    <property type="project" value="InterPro"/>
</dbReference>
<keyword evidence="2" id="KW-0949">S-adenosyl-L-methionine</keyword>
<keyword evidence="1 4" id="KW-0489">Methyltransferase</keyword>
<dbReference type="GO" id="GO:0032259">
    <property type="term" value="P:methylation"/>
    <property type="evidence" value="ECO:0007669"/>
    <property type="project" value="UniProtKB-KW"/>
</dbReference>
<keyword evidence="5" id="KW-1185">Reference proteome</keyword>
<evidence type="ECO:0000313" key="5">
    <source>
        <dbReference type="Proteomes" id="UP000438106"/>
    </source>
</evidence>
<gene>
    <name evidence="4" type="ORF">GO014_16135</name>
</gene>